<dbReference type="SUPFAM" id="SSF89957">
    <property type="entry name" value="MTH1187/YkoF-like"/>
    <property type="match status" value="1"/>
</dbReference>
<evidence type="ECO:0000256" key="1">
    <source>
        <dbReference type="ARBA" id="ARBA00010272"/>
    </source>
</evidence>
<gene>
    <name evidence="3" type="ORF">Tel_09865</name>
</gene>
<evidence type="ECO:0000313" key="4">
    <source>
        <dbReference type="Proteomes" id="UP000055136"/>
    </source>
</evidence>
<dbReference type="Gene3D" id="3.30.70.930">
    <property type="match status" value="1"/>
</dbReference>
<dbReference type="KEGG" id="tee:Tel_09865"/>
<name>A0A0S2TE35_9GAMM</name>
<dbReference type="AlphaFoldDB" id="A0A0S2TE35"/>
<dbReference type="EMBL" id="CP013099">
    <property type="protein sequence ID" value="ALP53430.1"/>
    <property type="molecule type" value="Genomic_DNA"/>
</dbReference>
<dbReference type="PANTHER" id="PTHR33777">
    <property type="entry name" value="UPF0045 PROTEIN ECM15"/>
    <property type="match status" value="1"/>
</dbReference>
<dbReference type="Proteomes" id="UP000055136">
    <property type="component" value="Chromosome"/>
</dbReference>
<comment type="similarity">
    <text evidence="1">Belongs to the UPF0045 family.</text>
</comment>
<accession>A0A0S2TE35</accession>
<reference evidence="3" key="1">
    <citation type="submission" date="2015-10" db="EMBL/GenBank/DDBJ databases">
        <title>Description of Candidatus Tenderia electrophaga gen. nov, sp. nov., an Uncultivated Electroautotroph from a Biocathode Enrichment.</title>
        <authorList>
            <person name="Eddie B.J."/>
            <person name="Malanoski A.P."/>
            <person name="Wang Z."/>
            <person name="Hall R.J."/>
            <person name="Oh S.D."/>
            <person name="Heiner C."/>
            <person name="Lin B."/>
            <person name="Strycharz-Glaven S.M."/>
        </authorList>
    </citation>
    <scope>NUCLEOTIDE SEQUENCE [LARGE SCALE GENOMIC DNA]</scope>
    <source>
        <strain evidence="3">NRL1</strain>
    </source>
</reference>
<proteinExistence type="inferred from homology"/>
<evidence type="ECO:0000313" key="3">
    <source>
        <dbReference type="EMBL" id="ALP53430.1"/>
    </source>
</evidence>
<dbReference type="PANTHER" id="PTHR33777:SF1">
    <property type="entry name" value="UPF0045 PROTEIN ECM15"/>
    <property type="match status" value="1"/>
</dbReference>
<dbReference type="Pfam" id="PF01910">
    <property type="entry name" value="Thiamine_BP"/>
    <property type="match status" value="1"/>
</dbReference>
<keyword evidence="4" id="KW-1185">Reference proteome</keyword>
<organism evidence="3 4">
    <name type="scientific">Candidatus Tenderia electrophaga</name>
    <dbReference type="NCBI Taxonomy" id="1748243"/>
    <lineage>
        <taxon>Bacteria</taxon>
        <taxon>Pseudomonadati</taxon>
        <taxon>Pseudomonadota</taxon>
        <taxon>Gammaproteobacteria</taxon>
        <taxon>Candidatus Tenderiales</taxon>
        <taxon>Candidatus Tenderiaceae</taxon>
        <taxon>Candidatus Tenderia</taxon>
    </lineage>
</organism>
<feature type="domain" description="Thiamine-binding protein" evidence="2">
    <location>
        <begin position="5"/>
        <end position="90"/>
    </location>
</feature>
<dbReference type="InterPro" id="IPR029756">
    <property type="entry name" value="MTH1187/YkoF-like"/>
</dbReference>
<dbReference type="GO" id="GO:0005829">
    <property type="term" value="C:cytosol"/>
    <property type="evidence" value="ECO:0007669"/>
    <property type="project" value="TreeGrafter"/>
</dbReference>
<dbReference type="NCBIfam" id="TIGR00106">
    <property type="entry name" value="MTH1187 family thiamine-binding protein"/>
    <property type="match status" value="1"/>
</dbReference>
<sequence length="92" mass="10264">MKATAELQVIPLGSEVSVREEVRRAVQLLHDRDLILETHASGTNIEGELDEILAAVKLVHETLHQEGSVRLLSYVKLETRSDKVPTLVAKRL</sequence>
<evidence type="ECO:0000259" key="2">
    <source>
        <dbReference type="Pfam" id="PF01910"/>
    </source>
</evidence>
<protein>
    <recommendedName>
        <fullName evidence="2">Thiamine-binding protein domain-containing protein</fullName>
    </recommendedName>
</protein>
<dbReference type="InterPro" id="IPR051614">
    <property type="entry name" value="UPF0045_domain"/>
</dbReference>
<dbReference type="InterPro" id="IPR002767">
    <property type="entry name" value="Thiamine_BP"/>
</dbReference>